<dbReference type="InterPro" id="IPR003140">
    <property type="entry name" value="PLipase/COase/thioEstase"/>
</dbReference>
<evidence type="ECO:0000256" key="2">
    <source>
        <dbReference type="ARBA" id="ARBA00022729"/>
    </source>
</evidence>
<feature type="domain" description="Glycoside hydrolase family 9" evidence="7">
    <location>
        <begin position="484"/>
        <end position="963"/>
    </location>
</feature>
<dbReference type="Gene3D" id="1.50.10.10">
    <property type="match status" value="1"/>
</dbReference>
<dbReference type="PANTHER" id="PTHR43037">
    <property type="entry name" value="UNNAMED PRODUCT-RELATED"/>
    <property type="match status" value="1"/>
</dbReference>
<dbReference type="InterPro" id="IPR014756">
    <property type="entry name" value="Ig_E-set"/>
</dbReference>
<evidence type="ECO:0000256" key="5">
    <source>
        <dbReference type="ARBA" id="ARBA00023326"/>
    </source>
</evidence>
<comment type="caution">
    <text evidence="10">The sequence shown here is derived from an EMBL/GenBank/DDBJ whole genome shotgun (WGS) entry which is preliminary data.</text>
</comment>
<feature type="chain" id="PRO_5046177515" description="Cellulase Ig-like domain-containing protein" evidence="6">
    <location>
        <begin position="17"/>
        <end position="1040"/>
    </location>
</feature>
<feature type="signal peptide" evidence="6">
    <location>
        <begin position="1"/>
        <end position="16"/>
    </location>
</feature>
<keyword evidence="3" id="KW-0378">Hydrolase</keyword>
<dbReference type="Proteomes" id="UP000837932">
    <property type="component" value="Unassembled WGS sequence"/>
</dbReference>
<dbReference type="EMBL" id="CAKLPY010000007">
    <property type="protein sequence ID" value="CAH0997878.1"/>
    <property type="molecule type" value="Genomic_DNA"/>
</dbReference>
<evidence type="ECO:0000259" key="7">
    <source>
        <dbReference type="Pfam" id="PF00759"/>
    </source>
</evidence>
<dbReference type="SUPFAM" id="SSF48208">
    <property type="entry name" value="Six-hairpin glycosidases"/>
    <property type="match status" value="1"/>
</dbReference>
<evidence type="ECO:0000259" key="8">
    <source>
        <dbReference type="Pfam" id="PF02230"/>
    </source>
</evidence>
<name>A0ABM9AWJ1_9BACT</name>
<evidence type="ECO:0000259" key="9">
    <source>
        <dbReference type="Pfam" id="PF02927"/>
    </source>
</evidence>
<dbReference type="InterPro" id="IPR050955">
    <property type="entry name" value="Plant_Biomass_Hydrol_Est"/>
</dbReference>
<sequence>MYKTLILTFISLSIFAQTPYNGTANLVSGGLNRTFNFHLPNTSPDCDLPLLIVYHGDGGTGAGIQSYAGFDALSNSQNFIVVYPDATTIWGTKQWNKYADNVAGFAPSGETNAADDVQFTSDLIDYFANRYGTNRNRVYATGHSGGGFMCYFLSMALSDKIAAIAPVAASVWGENNYVNNYFTSSAIKTPVFHVHGTADATVDFPIPNYPTVPGWVWPESSYGSLNCGTSTYTTSVHNANVDKLTFCSTNKKIVLMALKGWGHGWASIANGNFDTPQEIWSFINPFALSTFVTPNYATAPTLSPDNTTISVGQNVTISANGCPSGAMPLWSNGQRANSISVSPSTTTIYSAKCFECNGSASGSSTITVQTENSTPIIDNHFKIDQFGYQPLAQKVCVISNPIMGYNNGQSFTPAATLEVRNEEDNSVVFSGNAVAWNAGATHTQSGDKAWWFDFSALTAVGTYYIFDATQNKRSYSFEIRADVYKEVLKHALRVFYYQRCGTAKPATFGGNKWHDDMACHTHSEQDIDSRLVSNTNVSTSKNLSGGWHDAGDYNKYTNFTYAPMHDLLYAYQEKPNIWTDDFGIPESGNAIPDILDETKWELDWLLKMQNNDGSVLSKVSVTNFAATSPPSADLAFRRYGAASTSATLTAASIFAHAAIIYQTIPSLTSFATQLQTAAINAYAWAVANPNVVFSNAGFSSANPEVAAYDYQTALKLSAASYLFALTNDTQYKTFIDNNYANAHLVEWYFAYPFESSYQDALLYHAATVGANATTASTITSRYTNSIESTNENLPSFTSSLDVYQAYLKDGDYTWGSNTTKGRKGSMYWSMNKYGLNAVNASNYQNATAGYVHYFHGVNPIGKVYLSNMYQADADSSINEIYHSWFGDGTVYDNALSSPNGPPPGYVTGGANPTFQPDASYGGTISPPQNNPIQKSYKDWNTSFPENSWELSEPAIYTQAIYIRLVSKLVDNVPCPNKLKLTIPITANIKNEVGQTIKGSTLIKTGTDVKFDAGKSILLENGFEATAGSVFKAYIDGCGNQ</sequence>
<organism evidence="10 11">
    <name type="scientific">Emticicia aquatica</name>
    <dbReference type="NCBI Taxonomy" id="1681835"/>
    <lineage>
        <taxon>Bacteria</taxon>
        <taxon>Pseudomonadati</taxon>
        <taxon>Bacteroidota</taxon>
        <taxon>Cytophagia</taxon>
        <taxon>Cytophagales</taxon>
        <taxon>Leadbetterellaceae</taxon>
        <taxon>Emticicia</taxon>
    </lineage>
</organism>
<accession>A0ABM9AWJ1</accession>
<dbReference type="Gene3D" id="2.60.40.10">
    <property type="entry name" value="Immunoglobulins"/>
    <property type="match status" value="1"/>
</dbReference>
<keyword evidence="2 6" id="KW-0732">Signal</keyword>
<dbReference type="SUPFAM" id="SSF81296">
    <property type="entry name" value="E set domains"/>
    <property type="match status" value="1"/>
</dbReference>
<keyword evidence="5" id="KW-0624">Polysaccharide degradation</keyword>
<evidence type="ECO:0000256" key="3">
    <source>
        <dbReference type="ARBA" id="ARBA00022801"/>
    </source>
</evidence>
<evidence type="ECO:0000256" key="6">
    <source>
        <dbReference type="SAM" id="SignalP"/>
    </source>
</evidence>
<dbReference type="Pfam" id="PF00759">
    <property type="entry name" value="Glyco_hydro_9"/>
    <property type="match status" value="1"/>
</dbReference>
<dbReference type="InterPro" id="IPR029058">
    <property type="entry name" value="AB_hydrolase_fold"/>
</dbReference>
<dbReference type="InterPro" id="IPR012341">
    <property type="entry name" value="6hp_glycosidase-like_sf"/>
</dbReference>
<dbReference type="RefSeq" id="WP_238808685.1">
    <property type="nucleotide sequence ID" value="NZ_CAKLPY010000007.1"/>
</dbReference>
<protein>
    <recommendedName>
        <fullName evidence="12">Cellulase Ig-like domain-containing protein</fullName>
    </recommendedName>
</protein>
<feature type="domain" description="Phospholipase/carboxylesterase/thioesterase" evidence="8">
    <location>
        <begin position="49"/>
        <end position="204"/>
    </location>
</feature>
<dbReference type="PANTHER" id="PTHR43037:SF5">
    <property type="entry name" value="FERULOYL ESTERASE"/>
    <property type="match status" value="1"/>
</dbReference>
<evidence type="ECO:0000256" key="4">
    <source>
        <dbReference type="ARBA" id="ARBA00023277"/>
    </source>
</evidence>
<evidence type="ECO:0000313" key="11">
    <source>
        <dbReference type="Proteomes" id="UP000837932"/>
    </source>
</evidence>
<dbReference type="NCBIfam" id="NF045639">
    <property type="entry name" value="GCX_COOH"/>
    <property type="match status" value="1"/>
</dbReference>
<gene>
    <name evidence="10" type="ORF">EMA8858_04013</name>
</gene>
<evidence type="ECO:0008006" key="12">
    <source>
        <dbReference type="Google" id="ProtNLM"/>
    </source>
</evidence>
<dbReference type="InterPro" id="IPR008928">
    <property type="entry name" value="6-hairpin_glycosidase_sf"/>
</dbReference>
<dbReference type="InterPro" id="IPR013783">
    <property type="entry name" value="Ig-like_fold"/>
</dbReference>
<dbReference type="SUPFAM" id="SSF53474">
    <property type="entry name" value="alpha/beta-Hydrolases"/>
    <property type="match status" value="1"/>
</dbReference>
<dbReference type="Gene3D" id="3.40.50.1820">
    <property type="entry name" value="alpha/beta hydrolase"/>
    <property type="match status" value="1"/>
</dbReference>
<reference evidence="10" key="1">
    <citation type="submission" date="2021-12" db="EMBL/GenBank/DDBJ databases">
        <authorList>
            <person name="Rodrigo-Torres L."/>
            <person name="Arahal R. D."/>
            <person name="Lucena T."/>
        </authorList>
    </citation>
    <scope>NUCLEOTIDE SEQUENCE</scope>
    <source>
        <strain evidence="10">CECT 8858</strain>
    </source>
</reference>
<dbReference type="Pfam" id="PF02927">
    <property type="entry name" value="CelD_N"/>
    <property type="match status" value="1"/>
</dbReference>
<feature type="domain" description="Cellulase Ig-like" evidence="9">
    <location>
        <begin position="380"/>
        <end position="465"/>
    </location>
</feature>
<comment type="similarity">
    <text evidence="1">Belongs to the glycosyl hydrolase 9 (cellulase E) family.</text>
</comment>
<evidence type="ECO:0000313" key="10">
    <source>
        <dbReference type="EMBL" id="CAH0997878.1"/>
    </source>
</evidence>
<keyword evidence="11" id="KW-1185">Reference proteome</keyword>
<dbReference type="CDD" id="cd02850">
    <property type="entry name" value="E_set_Cellulase_N"/>
    <property type="match status" value="1"/>
</dbReference>
<proteinExistence type="inferred from homology"/>
<dbReference type="InterPro" id="IPR055015">
    <property type="entry name" value="GCX_COOH"/>
</dbReference>
<dbReference type="InterPro" id="IPR004197">
    <property type="entry name" value="Cellulase_Ig-like"/>
</dbReference>
<dbReference type="InterPro" id="IPR001701">
    <property type="entry name" value="Glyco_hydro_9"/>
</dbReference>
<dbReference type="Pfam" id="PF02230">
    <property type="entry name" value="Abhydrolase_2"/>
    <property type="match status" value="1"/>
</dbReference>
<evidence type="ECO:0000256" key="1">
    <source>
        <dbReference type="ARBA" id="ARBA00007072"/>
    </source>
</evidence>
<keyword evidence="4" id="KW-0119">Carbohydrate metabolism</keyword>